<dbReference type="EMBL" id="JAFBMS010000022">
    <property type="protein sequence ID" value="KAG9343772.1"/>
    <property type="molecule type" value="Genomic_DNA"/>
</dbReference>
<keyword evidence="3" id="KW-1185">Reference proteome</keyword>
<accession>A0A8T2P2B3</accession>
<protein>
    <submittedName>
        <fullName evidence="2">Uncharacterized protein</fullName>
    </submittedName>
</protein>
<gene>
    <name evidence="2" type="ORF">JZ751_013153</name>
</gene>
<reference evidence="2" key="1">
    <citation type="thesis" date="2021" institute="BYU ScholarsArchive" country="Provo, UT, USA">
        <title>Applications of and Algorithms for Genome Assembly and Genomic Analyses with an Emphasis on Marine Teleosts.</title>
        <authorList>
            <person name="Pickett B.D."/>
        </authorList>
    </citation>
    <scope>NUCLEOTIDE SEQUENCE</scope>
    <source>
        <strain evidence="2">HI-2016</strain>
    </source>
</reference>
<sequence>MILETFAYAGKQRWKRRADGEREYTSLHTASGSVSASSLLRSRRTHKETLRANAGSPWLPEADVSREPSSFDGFCGISGALPASRHRSELTQENKRT</sequence>
<evidence type="ECO:0000313" key="3">
    <source>
        <dbReference type="Proteomes" id="UP000824540"/>
    </source>
</evidence>
<dbReference type="Proteomes" id="UP000824540">
    <property type="component" value="Unassembled WGS sequence"/>
</dbReference>
<proteinExistence type="predicted"/>
<comment type="caution">
    <text evidence="2">The sequence shown here is derived from an EMBL/GenBank/DDBJ whole genome shotgun (WGS) entry which is preliminary data.</text>
</comment>
<dbReference type="AlphaFoldDB" id="A0A8T2P2B3"/>
<name>A0A8T2P2B3_9TELE</name>
<evidence type="ECO:0000313" key="2">
    <source>
        <dbReference type="EMBL" id="KAG9343772.1"/>
    </source>
</evidence>
<organism evidence="2 3">
    <name type="scientific">Albula glossodonta</name>
    <name type="common">roundjaw bonefish</name>
    <dbReference type="NCBI Taxonomy" id="121402"/>
    <lineage>
        <taxon>Eukaryota</taxon>
        <taxon>Metazoa</taxon>
        <taxon>Chordata</taxon>
        <taxon>Craniata</taxon>
        <taxon>Vertebrata</taxon>
        <taxon>Euteleostomi</taxon>
        <taxon>Actinopterygii</taxon>
        <taxon>Neopterygii</taxon>
        <taxon>Teleostei</taxon>
        <taxon>Albuliformes</taxon>
        <taxon>Albulidae</taxon>
        <taxon>Albula</taxon>
    </lineage>
</organism>
<evidence type="ECO:0000256" key="1">
    <source>
        <dbReference type="SAM" id="MobiDB-lite"/>
    </source>
</evidence>
<feature type="region of interest" description="Disordered" evidence="1">
    <location>
        <begin position="35"/>
        <end position="67"/>
    </location>
</feature>